<name>A0A4C1SMT6_EUMVA</name>
<dbReference type="InterPro" id="IPR001752">
    <property type="entry name" value="Kinesin_motor_dom"/>
</dbReference>
<proteinExistence type="inferred from homology"/>
<dbReference type="OrthoDB" id="21525at2759"/>
<evidence type="ECO:0000256" key="3">
    <source>
        <dbReference type="ARBA" id="ARBA00022840"/>
    </source>
</evidence>
<keyword evidence="6" id="KW-0206">Cytoskeleton</keyword>
<dbReference type="EMBL" id="BGZK01000009">
    <property type="protein sequence ID" value="GBP03284.1"/>
    <property type="molecule type" value="Genomic_DNA"/>
</dbReference>
<dbReference type="GO" id="GO:0003777">
    <property type="term" value="F:microtubule motor activity"/>
    <property type="evidence" value="ECO:0007669"/>
    <property type="project" value="InterPro"/>
</dbReference>
<evidence type="ECO:0000256" key="2">
    <source>
        <dbReference type="ARBA" id="ARBA00022741"/>
    </source>
</evidence>
<dbReference type="GO" id="GO:0007018">
    <property type="term" value="P:microtubule-based movement"/>
    <property type="evidence" value="ECO:0007669"/>
    <property type="project" value="InterPro"/>
</dbReference>
<dbReference type="InterPro" id="IPR036961">
    <property type="entry name" value="Kinesin_motor_dom_sf"/>
</dbReference>
<comment type="caution">
    <text evidence="7">Lacks conserved residue(s) required for the propagation of feature annotation.</text>
</comment>
<feature type="domain" description="Kinesin motor" evidence="8">
    <location>
        <begin position="4"/>
        <end position="112"/>
    </location>
</feature>
<dbReference type="PANTHER" id="PTHR47968:SF75">
    <property type="entry name" value="CENTROMERE-ASSOCIATED PROTEIN E"/>
    <property type="match status" value="1"/>
</dbReference>
<dbReference type="STRING" id="151549.A0A4C1SMT6"/>
<keyword evidence="2" id="KW-0547">Nucleotide-binding</keyword>
<evidence type="ECO:0000256" key="5">
    <source>
        <dbReference type="ARBA" id="ARBA00023175"/>
    </source>
</evidence>
<protein>
    <submittedName>
        <fullName evidence="9">Centromere-associated protein E</fullName>
    </submittedName>
</protein>
<sequence length="112" mass="12939">MSDNIKVVVKVRPLIPREVEEKLSCQWRVKNNTLYQLDQNGKESGQCFTFDKVYDKDTKTSDVYEDIAKPIVESATVGINGTIFAYGQTSVWKNVYHDRDRRVTRHHSSVCI</sequence>
<evidence type="ECO:0000313" key="9">
    <source>
        <dbReference type="EMBL" id="GBP03284.1"/>
    </source>
</evidence>
<evidence type="ECO:0000313" key="10">
    <source>
        <dbReference type="Proteomes" id="UP000299102"/>
    </source>
</evidence>
<comment type="similarity">
    <text evidence="7">Belongs to the TRAFAC class myosin-kinesin ATPase superfamily. Kinesin family.</text>
</comment>
<reference evidence="9 10" key="1">
    <citation type="journal article" date="2019" name="Commun. Biol.">
        <title>The bagworm genome reveals a unique fibroin gene that provides high tensile strength.</title>
        <authorList>
            <person name="Kono N."/>
            <person name="Nakamura H."/>
            <person name="Ohtoshi R."/>
            <person name="Tomita M."/>
            <person name="Numata K."/>
            <person name="Arakawa K."/>
        </authorList>
    </citation>
    <scope>NUCLEOTIDE SEQUENCE [LARGE SCALE GENOMIC DNA]</scope>
</reference>
<accession>A0A4C1SMT6</accession>
<dbReference type="SUPFAM" id="SSF52540">
    <property type="entry name" value="P-loop containing nucleoside triphosphate hydrolases"/>
    <property type="match status" value="1"/>
</dbReference>
<keyword evidence="3" id="KW-0067">ATP-binding</keyword>
<dbReference type="Pfam" id="PF00225">
    <property type="entry name" value="Kinesin"/>
    <property type="match status" value="1"/>
</dbReference>
<dbReference type="AlphaFoldDB" id="A0A4C1SMT6"/>
<evidence type="ECO:0000256" key="6">
    <source>
        <dbReference type="ARBA" id="ARBA00023212"/>
    </source>
</evidence>
<evidence type="ECO:0000256" key="4">
    <source>
        <dbReference type="ARBA" id="ARBA00023054"/>
    </source>
</evidence>
<evidence type="ECO:0000256" key="1">
    <source>
        <dbReference type="ARBA" id="ARBA00004245"/>
    </source>
</evidence>
<evidence type="ECO:0000256" key="7">
    <source>
        <dbReference type="PROSITE-ProRule" id="PRU00283"/>
    </source>
</evidence>
<keyword evidence="10" id="KW-1185">Reference proteome</keyword>
<keyword evidence="4" id="KW-0175">Coiled coil</keyword>
<dbReference type="InterPro" id="IPR027640">
    <property type="entry name" value="Kinesin-like_fam"/>
</dbReference>
<keyword evidence="5" id="KW-0505">Motor protein</keyword>
<organism evidence="9 10">
    <name type="scientific">Eumeta variegata</name>
    <name type="common">Bagworm moth</name>
    <name type="synonym">Eumeta japonica</name>
    <dbReference type="NCBI Taxonomy" id="151549"/>
    <lineage>
        <taxon>Eukaryota</taxon>
        <taxon>Metazoa</taxon>
        <taxon>Ecdysozoa</taxon>
        <taxon>Arthropoda</taxon>
        <taxon>Hexapoda</taxon>
        <taxon>Insecta</taxon>
        <taxon>Pterygota</taxon>
        <taxon>Neoptera</taxon>
        <taxon>Endopterygota</taxon>
        <taxon>Lepidoptera</taxon>
        <taxon>Glossata</taxon>
        <taxon>Ditrysia</taxon>
        <taxon>Tineoidea</taxon>
        <taxon>Psychidae</taxon>
        <taxon>Oiketicinae</taxon>
        <taxon>Eumeta</taxon>
    </lineage>
</organism>
<dbReference type="GO" id="GO:0000278">
    <property type="term" value="P:mitotic cell cycle"/>
    <property type="evidence" value="ECO:0007669"/>
    <property type="project" value="TreeGrafter"/>
</dbReference>
<dbReference type="Gene3D" id="3.40.850.10">
    <property type="entry name" value="Kinesin motor domain"/>
    <property type="match status" value="1"/>
</dbReference>
<comment type="caution">
    <text evidence="9">The sequence shown here is derived from an EMBL/GenBank/DDBJ whole genome shotgun (WGS) entry which is preliminary data.</text>
</comment>
<dbReference type="GO" id="GO:0005874">
    <property type="term" value="C:microtubule"/>
    <property type="evidence" value="ECO:0007669"/>
    <property type="project" value="TreeGrafter"/>
</dbReference>
<dbReference type="Proteomes" id="UP000299102">
    <property type="component" value="Unassembled WGS sequence"/>
</dbReference>
<comment type="subcellular location">
    <subcellularLocation>
        <location evidence="1">Cytoplasm</location>
        <location evidence="1">Cytoskeleton</location>
    </subcellularLocation>
</comment>
<gene>
    <name evidence="9" type="primary">Cenpe</name>
    <name evidence="9" type="ORF">EVAR_2692_1</name>
</gene>
<dbReference type="InterPro" id="IPR027417">
    <property type="entry name" value="P-loop_NTPase"/>
</dbReference>
<keyword evidence="6" id="KW-0963">Cytoplasm</keyword>
<dbReference type="PANTHER" id="PTHR47968">
    <property type="entry name" value="CENTROMERE PROTEIN E"/>
    <property type="match status" value="1"/>
</dbReference>
<dbReference type="GO" id="GO:0005524">
    <property type="term" value="F:ATP binding"/>
    <property type="evidence" value="ECO:0007669"/>
    <property type="project" value="UniProtKB-KW"/>
</dbReference>
<dbReference type="GO" id="GO:0008017">
    <property type="term" value="F:microtubule binding"/>
    <property type="evidence" value="ECO:0007669"/>
    <property type="project" value="InterPro"/>
</dbReference>
<dbReference type="PROSITE" id="PS50067">
    <property type="entry name" value="KINESIN_MOTOR_2"/>
    <property type="match status" value="1"/>
</dbReference>
<evidence type="ECO:0000259" key="8">
    <source>
        <dbReference type="PROSITE" id="PS50067"/>
    </source>
</evidence>